<organism evidence="2 3">
    <name type="scientific">Nocardioides humi</name>
    <dbReference type="NCBI Taxonomy" id="449461"/>
    <lineage>
        <taxon>Bacteria</taxon>
        <taxon>Bacillati</taxon>
        <taxon>Actinomycetota</taxon>
        <taxon>Actinomycetes</taxon>
        <taxon>Propionibacteriales</taxon>
        <taxon>Nocardioidaceae</taxon>
        <taxon>Nocardioides</taxon>
    </lineage>
</organism>
<reference evidence="2 3" key="1">
    <citation type="journal article" date="2019" name="Int. J. Syst. Evol. Microbiol.">
        <title>The Global Catalogue of Microorganisms (GCM) 10K type strain sequencing project: providing services to taxonomists for standard genome sequencing and annotation.</title>
        <authorList>
            <consortium name="The Broad Institute Genomics Platform"/>
            <consortium name="The Broad Institute Genome Sequencing Center for Infectious Disease"/>
            <person name="Wu L."/>
            <person name="Ma J."/>
        </authorList>
    </citation>
    <scope>NUCLEOTIDE SEQUENCE [LARGE SCALE GENOMIC DNA]</scope>
    <source>
        <strain evidence="2 3">JCM 14942</strain>
    </source>
</reference>
<dbReference type="InterPro" id="IPR000073">
    <property type="entry name" value="AB_hydrolase_1"/>
</dbReference>
<keyword evidence="2" id="KW-0378">Hydrolase</keyword>
<dbReference type="EMBL" id="BAAAOR010000047">
    <property type="protein sequence ID" value="GAA1546902.1"/>
    <property type="molecule type" value="Genomic_DNA"/>
</dbReference>
<keyword evidence="3" id="KW-1185">Reference proteome</keyword>
<dbReference type="InterPro" id="IPR029058">
    <property type="entry name" value="AB_hydrolase_fold"/>
</dbReference>
<dbReference type="RefSeq" id="WP_141003747.1">
    <property type="nucleotide sequence ID" value="NZ_BAAAOR010000047.1"/>
</dbReference>
<evidence type="ECO:0000259" key="1">
    <source>
        <dbReference type="Pfam" id="PF00561"/>
    </source>
</evidence>
<evidence type="ECO:0000313" key="2">
    <source>
        <dbReference type="EMBL" id="GAA1546902.1"/>
    </source>
</evidence>
<accession>A0ABN2BV26</accession>
<proteinExistence type="predicted"/>
<name>A0ABN2BV26_9ACTN</name>
<gene>
    <name evidence="2" type="ORF">GCM10009788_56310</name>
</gene>
<feature type="domain" description="AB hydrolase-1" evidence="1">
    <location>
        <begin position="28"/>
        <end position="269"/>
    </location>
</feature>
<evidence type="ECO:0000313" key="3">
    <source>
        <dbReference type="Proteomes" id="UP001500842"/>
    </source>
</evidence>
<dbReference type="GO" id="GO:0016787">
    <property type="term" value="F:hydrolase activity"/>
    <property type="evidence" value="ECO:0007669"/>
    <property type="project" value="UniProtKB-KW"/>
</dbReference>
<dbReference type="InterPro" id="IPR050228">
    <property type="entry name" value="Carboxylesterase_BioH"/>
</dbReference>
<dbReference type="Gene3D" id="3.40.50.1820">
    <property type="entry name" value="alpha/beta hydrolase"/>
    <property type="match status" value="1"/>
</dbReference>
<dbReference type="PANTHER" id="PTHR43194:SF5">
    <property type="entry name" value="PIMELOYL-[ACYL-CARRIER PROTEIN] METHYL ESTER ESTERASE"/>
    <property type="match status" value="1"/>
</dbReference>
<dbReference type="Proteomes" id="UP001500842">
    <property type="component" value="Unassembled WGS sequence"/>
</dbReference>
<dbReference type="PANTHER" id="PTHR43194">
    <property type="entry name" value="HYDROLASE ALPHA/BETA FOLD FAMILY"/>
    <property type="match status" value="1"/>
</dbReference>
<dbReference type="Pfam" id="PF00561">
    <property type="entry name" value="Abhydrolase_1"/>
    <property type="match status" value="1"/>
</dbReference>
<comment type="caution">
    <text evidence="2">The sequence shown here is derived from an EMBL/GenBank/DDBJ whole genome shotgun (WGS) entry which is preliminary data.</text>
</comment>
<protein>
    <submittedName>
        <fullName evidence="2">Alpha/beta hydrolase</fullName>
    </submittedName>
</protein>
<dbReference type="SUPFAM" id="SSF53474">
    <property type="entry name" value="alpha/beta-Hydrolases"/>
    <property type="match status" value="1"/>
</dbReference>
<sequence length="283" mass="30877">MEFTPSSVQLPEGRLRYRVVGPEDGDLPAVVFVHGFLVDGRLWDAVARSLAEQGMRCYLPDLPLGSHVEPVGHPATLSPLGVARLVRALLAELDLADVTLVGNDSGGAICQFLLDDDPSRVGRLVLTNCDAHDIFPPFPFNVLLRLARSPRVARALVAPLRWRLLRHSPLGFGLLARDPDAALTASWLEPARTRAPIRDEAATFLRAVDPAELARVTPRMSRYDGPVTLVWGMADRCFTPAFGRRLAAAFPDPRFVEVPGARTFVSLDAPDAVAREVVAVLDR</sequence>